<gene>
    <name evidence="4" type="primary">LOC111088329</name>
</gene>
<feature type="compositionally biased region" description="Polar residues" evidence="1">
    <location>
        <begin position="263"/>
        <end position="285"/>
    </location>
</feature>
<dbReference type="GeneID" id="111088329"/>
<keyword evidence="2" id="KW-0812">Transmembrane</keyword>
<feature type="transmembrane region" description="Helical" evidence="2">
    <location>
        <begin position="91"/>
        <end position="111"/>
    </location>
</feature>
<name>A0ABM1TD81_LIMPO</name>
<dbReference type="RefSeq" id="XP_022253837.1">
    <property type="nucleotide sequence ID" value="XM_022398129.1"/>
</dbReference>
<keyword evidence="2" id="KW-1133">Transmembrane helix</keyword>
<evidence type="ECO:0000313" key="4">
    <source>
        <dbReference type="RefSeq" id="XP_022253837.1"/>
    </source>
</evidence>
<feature type="region of interest" description="Disordered" evidence="1">
    <location>
        <begin position="51"/>
        <end position="70"/>
    </location>
</feature>
<keyword evidence="2" id="KW-0472">Membrane</keyword>
<feature type="transmembrane region" description="Helical" evidence="2">
    <location>
        <begin position="117"/>
        <end position="141"/>
    </location>
</feature>
<evidence type="ECO:0000256" key="2">
    <source>
        <dbReference type="SAM" id="Phobius"/>
    </source>
</evidence>
<feature type="compositionally biased region" description="Polar residues" evidence="1">
    <location>
        <begin position="53"/>
        <end position="70"/>
    </location>
</feature>
<keyword evidence="3" id="KW-1185">Reference proteome</keyword>
<proteinExistence type="predicted"/>
<evidence type="ECO:0000256" key="1">
    <source>
        <dbReference type="SAM" id="MobiDB-lite"/>
    </source>
</evidence>
<reference evidence="4" key="1">
    <citation type="submission" date="2025-08" db="UniProtKB">
        <authorList>
            <consortium name="RefSeq"/>
        </authorList>
    </citation>
    <scope>IDENTIFICATION</scope>
    <source>
        <tissue evidence="4">Muscle</tissue>
    </source>
</reference>
<protein>
    <submittedName>
        <fullName evidence="4">Uncharacterized protein LOC111088329</fullName>
    </submittedName>
</protein>
<organism evidence="3 4">
    <name type="scientific">Limulus polyphemus</name>
    <name type="common">Atlantic horseshoe crab</name>
    <dbReference type="NCBI Taxonomy" id="6850"/>
    <lineage>
        <taxon>Eukaryota</taxon>
        <taxon>Metazoa</taxon>
        <taxon>Ecdysozoa</taxon>
        <taxon>Arthropoda</taxon>
        <taxon>Chelicerata</taxon>
        <taxon>Merostomata</taxon>
        <taxon>Xiphosura</taxon>
        <taxon>Limulidae</taxon>
        <taxon>Limulus</taxon>
    </lineage>
</organism>
<evidence type="ECO:0000313" key="3">
    <source>
        <dbReference type="Proteomes" id="UP000694941"/>
    </source>
</evidence>
<dbReference type="Proteomes" id="UP000694941">
    <property type="component" value="Unplaced"/>
</dbReference>
<feature type="region of interest" description="Disordered" evidence="1">
    <location>
        <begin position="263"/>
        <end position="300"/>
    </location>
</feature>
<accession>A0ABM1TD81</accession>
<sequence length="322" mass="35110">MYGAEQEHLTSIGGHFIVSYPSNTSRGAVPSNSFFDHTNVTTPLAPPFAPQPDVSQQHGDTATSITRSTATPPVSSSEFNIHEFCYYFQQVIFISAIMTGGALIIAGAVMHAQNGELLVFVYIGVLLIGVNSVLLTIQCYVRQKQNKRARVSSTGRRPQENTAVHYNALDTNPLVSAPVSYSQPTGIAPSGISGYLHQHRMYSDAQHHMYGDCRRMHQYGAKTSLEVGQHGHCMLPLQTSQVPPVVGSLLSYTCYPKENYINSQPLNQHPSHQPIVTPQSSQLPTPRSEHMPVSYTSSGPPSYNDLLASGRLPPDGTTVHII</sequence>